<reference evidence="3 4" key="1">
    <citation type="submission" date="2016-09" db="EMBL/GenBank/DDBJ databases">
        <title>Streptomyces rubrolavendulae MJM4426 Genome sequencing and assembly.</title>
        <authorList>
            <person name="Kim J.-G."/>
        </authorList>
    </citation>
    <scope>NUCLEOTIDE SEQUENCE [LARGE SCALE GENOMIC DNA]</scope>
    <source>
        <strain evidence="3 4">MJM4426</strain>
    </source>
</reference>
<evidence type="ECO:0000256" key="2">
    <source>
        <dbReference type="SAM" id="SignalP"/>
    </source>
</evidence>
<dbReference type="Proteomes" id="UP000095349">
    <property type="component" value="Chromosome"/>
</dbReference>
<gene>
    <name evidence="3" type="ORF">A4G23_03080</name>
</gene>
<organism evidence="3 4">
    <name type="scientific">Streptomyces rubrolavendulae</name>
    <dbReference type="NCBI Taxonomy" id="285473"/>
    <lineage>
        <taxon>Bacteria</taxon>
        <taxon>Bacillati</taxon>
        <taxon>Actinomycetota</taxon>
        <taxon>Actinomycetes</taxon>
        <taxon>Kitasatosporales</taxon>
        <taxon>Streptomycetaceae</taxon>
        <taxon>Streptomyces</taxon>
    </lineage>
</organism>
<keyword evidence="2" id="KW-0732">Signal</keyword>
<evidence type="ECO:0008006" key="5">
    <source>
        <dbReference type="Google" id="ProtNLM"/>
    </source>
</evidence>
<dbReference type="AlphaFoldDB" id="A0A1D8G467"/>
<sequence>MRTWVRKGAAVAAAVVSAVALSACGSQEKGPEPDGKRDSAAPSAGASQGGAGGVTLADAAGAWLGTTDGKPVTLTISTGGQTVVISDAHVCQGVAKEGETLTLTLSCKDGNTDRESGTVGSAEGGRLVVTWASGLTDTLSKPAVTGLPTNMPSIPSLPSLPPQP</sequence>
<dbReference type="PATRIC" id="fig|285473.5.peg.3218"/>
<accession>A0A1D8G467</accession>
<evidence type="ECO:0000256" key="1">
    <source>
        <dbReference type="SAM" id="MobiDB-lite"/>
    </source>
</evidence>
<feature type="region of interest" description="Disordered" evidence="1">
    <location>
        <begin position="25"/>
        <end position="52"/>
    </location>
</feature>
<dbReference type="OrthoDB" id="3483234at2"/>
<feature type="compositionally biased region" description="Basic and acidic residues" evidence="1">
    <location>
        <begin position="29"/>
        <end position="39"/>
    </location>
</feature>
<dbReference type="EMBL" id="CP017316">
    <property type="protein sequence ID" value="AOT60213.1"/>
    <property type="molecule type" value="Genomic_DNA"/>
</dbReference>
<dbReference type="GeneID" id="91404616"/>
<feature type="region of interest" description="Disordered" evidence="1">
    <location>
        <begin position="143"/>
        <end position="164"/>
    </location>
</feature>
<dbReference type="KEGG" id="srn:A4G23_03080"/>
<feature type="signal peptide" evidence="2">
    <location>
        <begin position="1"/>
        <end position="22"/>
    </location>
</feature>
<dbReference type="PROSITE" id="PS51257">
    <property type="entry name" value="PROKAR_LIPOPROTEIN"/>
    <property type="match status" value="1"/>
</dbReference>
<dbReference type="STRING" id="285473.A4G23_03080"/>
<dbReference type="RefSeq" id="WP_031132094.1">
    <property type="nucleotide sequence ID" value="NZ_CP017316.1"/>
</dbReference>
<evidence type="ECO:0000313" key="4">
    <source>
        <dbReference type="Proteomes" id="UP000095349"/>
    </source>
</evidence>
<name>A0A1D8G467_9ACTN</name>
<proteinExistence type="predicted"/>
<protein>
    <recommendedName>
        <fullName evidence="5">Lipoprotein</fullName>
    </recommendedName>
</protein>
<feature type="chain" id="PRO_5039537409" description="Lipoprotein" evidence="2">
    <location>
        <begin position="23"/>
        <end position="164"/>
    </location>
</feature>
<evidence type="ECO:0000313" key="3">
    <source>
        <dbReference type="EMBL" id="AOT60213.1"/>
    </source>
</evidence>
<keyword evidence="4" id="KW-1185">Reference proteome</keyword>